<keyword evidence="1" id="KW-1133">Transmembrane helix</keyword>
<proteinExistence type="predicted"/>
<organism evidence="2 3">
    <name type="scientific">Ktedonobacter racemifer DSM 44963</name>
    <dbReference type="NCBI Taxonomy" id="485913"/>
    <lineage>
        <taxon>Bacteria</taxon>
        <taxon>Bacillati</taxon>
        <taxon>Chloroflexota</taxon>
        <taxon>Ktedonobacteria</taxon>
        <taxon>Ktedonobacterales</taxon>
        <taxon>Ktedonobacteraceae</taxon>
        <taxon>Ktedonobacter</taxon>
    </lineage>
</organism>
<reference evidence="2 3" key="1">
    <citation type="journal article" date="2011" name="Stand. Genomic Sci.">
        <title>Non-contiguous finished genome sequence and contextual data of the filamentous soil bacterium Ktedonobacter racemifer type strain (SOSP1-21).</title>
        <authorList>
            <person name="Chang Y.J."/>
            <person name="Land M."/>
            <person name="Hauser L."/>
            <person name="Chertkov O."/>
            <person name="Del Rio T.G."/>
            <person name="Nolan M."/>
            <person name="Copeland A."/>
            <person name="Tice H."/>
            <person name="Cheng J.F."/>
            <person name="Lucas S."/>
            <person name="Han C."/>
            <person name="Goodwin L."/>
            <person name="Pitluck S."/>
            <person name="Ivanova N."/>
            <person name="Ovchinikova G."/>
            <person name="Pati A."/>
            <person name="Chen A."/>
            <person name="Palaniappan K."/>
            <person name="Mavromatis K."/>
            <person name="Liolios K."/>
            <person name="Brettin T."/>
            <person name="Fiebig A."/>
            <person name="Rohde M."/>
            <person name="Abt B."/>
            <person name="Goker M."/>
            <person name="Detter J.C."/>
            <person name="Woyke T."/>
            <person name="Bristow J."/>
            <person name="Eisen J.A."/>
            <person name="Markowitz V."/>
            <person name="Hugenholtz P."/>
            <person name="Kyrpides N.C."/>
            <person name="Klenk H.P."/>
            <person name="Lapidus A."/>
        </authorList>
    </citation>
    <scope>NUCLEOTIDE SEQUENCE [LARGE SCALE GENOMIC DNA]</scope>
    <source>
        <strain evidence="3">DSM 44963</strain>
    </source>
</reference>
<gene>
    <name evidence="2" type="ORF">Krac_9874</name>
</gene>
<protein>
    <submittedName>
        <fullName evidence="2">DoxX family protein</fullName>
    </submittedName>
</protein>
<comment type="caution">
    <text evidence="2">The sequence shown here is derived from an EMBL/GenBank/DDBJ whole genome shotgun (WGS) entry which is preliminary data.</text>
</comment>
<dbReference type="InterPro" id="IPR007339">
    <property type="entry name" value="RclC-like"/>
</dbReference>
<keyword evidence="3" id="KW-1185">Reference proteome</keyword>
<feature type="transmembrane region" description="Helical" evidence="1">
    <location>
        <begin position="77"/>
        <end position="96"/>
    </location>
</feature>
<feature type="transmembrane region" description="Helical" evidence="1">
    <location>
        <begin position="12"/>
        <end position="34"/>
    </location>
</feature>
<dbReference type="eggNOG" id="COG3059">
    <property type="taxonomic scope" value="Bacteria"/>
</dbReference>
<evidence type="ECO:0000313" key="2">
    <source>
        <dbReference type="EMBL" id="EFH88415.1"/>
    </source>
</evidence>
<keyword evidence="1" id="KW-0812">Transmembrane</keyword>
<dbReference type="InParanoid" id="D6TE42"/>
<keyword evidence="1" id="KW-0472">Membrane</keyword>
<accession>D6TE42</accession>
<evidence type="ECO:0000256" key="1">
    <source>
        <dbReference type="SAM" id="Phobius"/>
    </source>
</evidence>
<dbReference type="OrthoDB" id="265224at2"/>
<dbReference type="EMBL" id="ADVG01000001">
    <property type="protein sequence ID" value="EFH88415.1"/>
    <property type="molecule type" value="Genomic_DNA"/>
</dbReference>
<name>D6TE42_KTERA</name>
<dbReference type="Pfam" id="PF04224">
    <property type="entry name" value="DUF417"/>
    <property type="match status" value="1"/>
</dbReference>
<dbReference type="RefSeq" id="WP_007904369.1">
    <property type="nucleotide sequence ID" value="NZ_ADVG01000001.1"/>
</dbReference>
<feature type="transmembrane region" description="Helical" evidence="1">
    <location>
        <begin position="46"/>
        <end position="70"/>
    </location>
</feature>
<sequence length="146" mass="15748">MKTLFRFAEHLAGPFLRISLGLVLLWIGLIHLITPQPVVRLLSRSLPFLAFSASVYVLGVLEVLAGILLIAGLWVRYVALLSLVLFAGTLTIFVIAPGVTGFPLLTLMGQFLLKDVVLASAAIAVMAKDATNHEAKRAERPQLSSS</sequence>
<evidence type="ECO:0000313" key="3">
    <source>
        <dbReference type="Proteomes" id="UP000004508"/>
    </source>
</evidence>
<dbReference type="Proteomes" id="UP000004508">
    <property type="component" value="Unassembled WGS sequence"/>
</dbReference>
<dbReference type="AlphaFoldDB" id="D6TE42"/>